<dbReference type="InterPro" id="IPR050768">
    <property type="entry name" value="UPF0353/GerABKA_families"/>
</dbReference>
<keyword evidence="3 4" id="KW-0472">Membrane</keyword>
<comment type="subcellular location">
    <subcellularLocation>
        <location evidence="4">Cell membrane</location>
    </subcellularLocation>
    <subcellularLocation>
        <location evidence="1">Membrane</location>
        <topology evidence="1">Multi-pass membrane protein</topology>
    </subcellularLocation>
</comment>
<name>A0ABQ5TGJ2_9BACI</name>
<dbReference type="Proteomes" id="UP001275436">
    <property type="component" value="Unassembled WGS sequence"/>
</dbReference>
<evidence type="ECO:0000313" key="7">
    <source>
        <dbReference type="Proteomes" id="UP001275436"/>
    </source>
</evidence>
<dbReference type="InterPro" id="IPR004995">
    <property type="entry name" value="Spore_Ger"/>
</dbReference>
<dbReference type="PANTHER" id="PTHR22550:SF5">
    <property type="entry name" value="LEUCINE ZIPPER PROTEIN 4"/>
    <property type="match status" value="1"/>
</dbReference>
<dbReference type="EMBL" id="BSKO01000001">
    <property type="protein sequence ID" value="GLO65145.1"/>
    <property type="molecule type" value="Genomic_DNA"/>
</dbReference>
<keyword evidence="5" id="KW-1133">Transmembrane helix</keyword>
<comment type="caution">
    <text evidence="6">The sequence shown here is derived from an EMBL/GenBank/DDBJ whole genome shotgun (WGS) entry which is preliminary data.</text>
</comment>
<feature type="transmembrane region" description="Helical" evidence="5">
    <location>
        <begin position="403"/>
        <end position="427"/>
    </location>
</feature>
<proteinExistence type="inferred from homology"/>
<organism evidence="6 7">
    <name type="scientific">Oceanobacillus kimchii</name>
    <dbReference type="NCBI Taxonomy" id="746691"/>
    <lineage>
        <taxon>Bacteria</taxon>
        <taxon>Bacillati</taxon>
        <taxon>Bacillota</taxon>
        <taxon>Bacilli</taxon>
        <taxon>Bacillales</taxon>
        <taxon>Bacillaceae</taxon>
        <taxon>Oceanobacillus</taxon>
    </lineage>
</organism>
<evidence type="ECO:0000256" key="2">
    <source>
        <dbReference type="ARBA" id="ARBA00005278"/>
    </source>
</evidence>
<feature type="transmembrane region" description="Helical" evidence="5">
    <location>
        <begin position="314"/>
        <end position="335"/>
    </location>
</feature>
<evidence type="ECO:0000256" key="4">
    <source>
        <dbReference type="PIRNR" id="PIRNR005690"/>
    </source>
</evidence>
<feature type="transmembrane region" description="Helical" evidence="5">
    <location>
        <begin position="439"/>
        <end position="463"/>
    </location>
</feature>
<dbReference type="PANTHER" id="PTHR22550">
    <property type="entry name" value="SPORE GERMINATION PROTEIN"/>
    <property type="match status" value="1"/>
</dbReference>
<evidence type="ECO:0000313" key="6">
    <source>
        <dbReference type="EMBL" id="GLO65145.1"/>
    </source>
</evidence>
<comment type="similarity">
    <text evidence="2 4">Belongs to the GerABKA family.</text>
</comment>
<evidence type="ECO:0000256" key="5">
    <source>
        <dbReference type="SAM" id="Phobius"/>
    </source>
</evidence>
<accession>A0ABQ5TGJ2</accession>
<protein>
    <submittedName>
        <fullName evidence="6">Spore germination protein</fullName>
    </submittedName>
</protein>
<gene>
    <name evidence="6" type="primary">gerLA</name>
    <name evidence="6" type="ORF">MACH08_09290</name>
</gene>
<keyword evidence="7" id="KW-1185">Reference proteome</keyword>
<sequence length="517" mass="57469">MRRSILSKLKNIQSDNKRATSIQVSANTKLSVSSKVITNLQNIKDTIGNPEDLNLRNIKIGKMNTNCGIAYISGITDEIRINNSIIKNLQQNLKDIDVDLIENIKLEVISITSIEESENMDKIIDYILDGQTVFFIDGEKKALIIGSTGGKERSVEQPQSETLIHGPRDGFIENLEVNLSLIRKDIRDPKLRFKSFEIGSRSKQKVMLCYIEDIINPNILEEVTRRLQSIDTEYVTDSAQIEQWIEDSSLSPFPQMISSERPDKASFEMLHGKFVILVDGTPFSIIGPIVLNDIVKSMEDYNQRWITASLIRSLRFIACIIALFLPAIYIALVSFHPGMLPTSLVFSIAASREGMPFNAAVEVLLMAMVFEMLQEAAIRLPRVIGQTISIVGGLVIGESAVNAGIASPIIVIVTALTAIASFCVPYYSVAISFRAIRFGVMLASALLGLYGLILSLIVMVIHITNLKSFGVPYSIPLMPMVKRDLSDIIIRAPITVLSKRENFLQNNLHQSKKGRKS</sequence>
<feature type="transmembrane region" description="Helical" evidence="5">
    <location>
        <begin position="355"/>
        <end position="373"/>
    </location>
</feature>
<dbReference type="PIRSF" id="PIRSF005690">
    <property type="entry name" value="GerBA"/>
    <property type="match status" value="1"/>
</dbReference>
<reference evidence="6 7" key="1">
    <citation type="submission" date="2023-02" db="EMBL/GenBank/DDBJ databases">
        <title>Oceanobacillus kimchii IFOP_LL358 isolated form Alexandrium catenella lab strain.</title>
        <authorList>
            <person name="Gajardo G."/>
            <person name="Ueki S."/>
            <person name="Maruyama F."/>
        </authorList>
    </citation>
    <scope>NUCLEOTIDE SEQUENCE [LARGE SCALE GENOMIC DNA]</scope>
    <source>
        <strain evidence="6 7">IFOP_LL358</strain>
    </source>
</reference>
<dbReference type="Pfam" id="PF03323">
    <property type="entry name" value="GerA"/>
    <property type="match status" value="1"/>
</dbReference>
<keyword evidence="5" id="KW-0812">Transmembrane</keyword>
<feature type="transmembrane region" description="Helical" evidence="5">
    <location>
        <begin position="380"/>
        <end position="397"/>
    </location>
</feature>
<evidence type="ECO:0000256" key="1">
    <source>
        <dbReference type="ARBA" id="ARBA00004141"/>
    </source>
</evidence>
<evidence type="ECO:0000256" key="3">
    <source>
        <dbReference type="ARBA" id="ARBA00023136"/>
    </source>
</evidence>